<dbReference type="EMBL" id="MGEQ01000002">
    <property type="protein sequence ID" value="OGL87957.1"/>
    <property type="molecule type" value="Genomic_DNA"/>
</dbReference>
<dbReference type="AlphaFoldDB" id="A0A1F7VD89"/>
<dbReference type="SUPFAM" id="SSF56784">
    <property type="entry name" value="HAD-like"/>
    <property type="match status" value="1"/>
</dbReference>
<dbReference type="PANTHER" id="PTHR43434">
    <property type="entry name" value="PHOSPHOGLYCOLATE PHOSPHATASE"/>
    <property type="match status" value="1"/>
</dbReference>
<gene>
    <name evidence="1" type="ORF">A3I41_02510</name>
</gene>
<dbReference type="InterPro" id="IPR036412">
    <property type="entry name" value="HAD-like_sf"/>
</dbReference>
<evidence type="ECO:0000313" key="1">
    <source>
        <dbReference type="EMBL" id="OGL87957.1"/>
    </source>
</evidence>
<protein>
    <recommendedName>
        <fullName evidence="3">FCP1 homology domain-containing protein</fullName>
    </recommendedName>
</protein>
<organism evidence="1 2">
    <name type="scientific">Candidatus Uhrbacteria bacterium RIFCSPLOWO2_02_FULL_48_18</name>
    <dbReference type="NCBI Taxonomy" id="1802408"/>
    <lineage>
        <taxon>Bacteria</taxon>
        <taxon>Candidatus Uhriibacteriota</taxon>
    </lineage>
</organism>
<dbReference type="PANTHER" id="PTHR43434:SF1">
    <property type="entry name" value="PHOSPHOGLYCOLATE PHOSPHATASE"/>
    <property type="match status" value="1"/>
</dbReference>
<dbReference type="InterPro" id="IPR023214">
    <property type="entry name" value="HAD_sf"/>
</dbReference>
<proteinExistence type="predicted"/>
<dbReference type="SFLD" id="SFLDG01129">
    <property type="entry name" value="C1.5:_HAD__Beta-PGM__Phosphata"/>
    <property type="match status" value="1"/>
</dbReference>
<dbReference type="GO" id="GO:0006281">
    <property type="term" value="P:DNA repair"/>
    <property type="evidence" value="ECO:0007669"/>
    <property type="project" value="TreeGrafter"/>
</dbReference>
<dbReference type="Pfam" id="PF00702">
    <property type="entry name" value="Hydrolase"/>
    <property type="match status" value="1"/>
</dbReference>
<dbReference type="Gene3D" id="3.40.50.1000">
    <property type="entry name" value="HAD superfamily/HAD-like"/>
    <property type="match status" value="1"/>
</dbReference>
<accession>A0A1F7VD89</accession>
<name>A0A1F7VD89_9BACT</name>
<sequence>MKDKQDMLWVFDMDGTLYSGVDHVWGEIEKEMVRYLHGLGHPVRFDRTEQDLLRVKWQTRQTTIAYIHEFRLDFEEVIEETHLPILGNLVVELRAGAQSIQHLPGKKIVLTNSPESFAHALLKKLGIHHFFDAILGLRTDVFHAKPNALSYQRIAEGHRVVMVEDWEENLVVPHQLGWATVWFPEEDQSHRPFFPEHVHKHITSLEELQAFV</sequence>
<dbReference type="GO" id="GO:0005829">
    <property type="term" value="C:cytosol"/>
    <property type="evidence" value="ECO:0007669"/>
    <property type="project" value="TreeGrafter"/>
</dbReference>
<evidence type="ECO:0000313" key="2">
    <source>
        <dbReference type="Proteomes" id="UP000176593"/>
    </source>
</evidence>
<evidence type="ECO:0008006" key="3">
    <source>
        <dbReference type="Google" id="ProtNLM"/>
    </source>
</evidence>
<dbReference type="InterPro" id="IPR050155">
    <property type="entry name" value="HAD-like_hydrolase_sf"/>
</dbReference>
<comment type="caution">
    <text evidence="1">The sequence shown here is derived from an EMBL/GenBank/DDBJ whole genome shotgun (WGS) entry which is preliminary data.</text>
</comment>
<dbReference type="SFLD" id="SFLDS00003">
    <property type="entry name" value="Haloacid_Dehalogenase"/>
    <property type="match status" value="1"/>
</dbReference>
<reference evidence="1 2" key="1">
    <citation type="journal article" date="2016" name="Nat. Commun.">
        <title>Thousands of microbial genomes shed light on interconnected biogeochemical processes in an aquifer system.</title>
        <authorList>
            <person name="Anantharaman K."/>
            <person name="Brown C.T."/>
            <person name="Hug L.A."/>
            <person name="Sharon I."/>
            <person name="Castelle C.J."/>
            <person name="Probst A.J."/>
            <person name="Thomas B.C."/>
            <person name="Singh A."/>
            <person name="Wilkins M.J."/>
            <person name="Karaoz U."/>
            <person name="Brodie E.L."/>
            <person name="Williams K.H."/>
            <person name="Hubbard S.S."/>
            <person name="Banfield J.F."/>
        </authorList>
    </citation>
    <scope>NUCLEOTIDE SEQUENCE [LARGE SCALE GENOMIC DNA]</scope>
</reference>
<dbReference type="GO" id="GO:0008967">
    <property type="term" value="F:phosphoglycolate phosphatase activity"/>
    <property type="evidence" value="ECO:0007669"/>
    <property type="project" value="TreeGrafter"/>
</dbReference>
<dbReference type="Proteomes" id="UP000176593">
    <property type="component" value="Unassembled WGS sequence"/>
</dbReference>